<gene>
    <name evidence="5" type="ORF">SAMN02745168_1458</name>
</gene>
<organism evidence="5 6">
    <name type="scientific">Papillibacter cinnamivorans DSM 12816</name>
    <dbReference type="NCBI Taxonomy" id="1122930"/>
    <lineage>
        <taxon>Bacteria</taxon>
        <taxon>Bacillati</taxon>
        <taxon>Bacillota</taxon>
        <taxon>Clostridia</taxon>
        <taxon>Eubacteriales</taxon>
        <taxon>Oscillospiraceae</taxon>
        <taxon>Papillibacter</taxon>
    </lineage>
</organism>
<dbReference type="InterPro" id="IPR002347">
    <property type="entry name" value="SDR_fam"/>
</dbReference>
<sequence>MEKTALITGASRGIGRETARLLAREGYSLVLNYYRSEAEALDLAEELKRMGTRVLALRADVADREQVDGMVRSALAAFGGIDVLVNNAAVSLWGQFQDVTEEEWDRLFAVNVKGVFHCCRAVLPAMLRAKRGKIVNISSVWGMTGASCEAAYSASKAAVIGLTRALAKELGPSGIRVNCVAPGVIDAGMSRNLSESALSALREETPLSMLGSPADVAGAVLYLASDSADFITGQVLSPNGGFVI</sequence>
<comment type="similarity">
    <text evidence="1">Belongs to the short-chain dehydrogenases/reductases (SDR) family.</text>
</comment>
<name>A0A1W2A4N9_9FIRM</name>
<evidence type="ECO:0000259" key="4">
    <source>
        <dbReference type="SMART" id="SM00822"/>
    </source>
</evidence>
<dbReference type="PANTHER" id="PTHR42879">
    <property type="entry name" value="3-OXOACYL-(ACYL-CARRIER-PROTEIN) REDUCTASE"/>
    <property type="match status" value="1"/>
</dbReference>
<feature type="domain" description="Ketoreductase" evidence="4">
    <location>
        <begin position="3"/>
        <end position="183"/>
    </location>
</feature>
<dbReference type="STRING" id="1122930.SAMN02745168_1458"/>
<evidence type="ECO:0000256" key="1">
    <source>
        <dbReference type="ARBA" id="ARBA00006484"/>
    </source>
</evidence>
<dbReference type="SMART" id="SM00822">
    <property type="entry name" value="PKS_KR"/>
    <property type="match status" value="1"/>
</dbReference>
<dbReference type="RefSeq" id="WP_084234065.1">
    <property type="nucleotide sequence ID" value="NZ_FWXW01000003.1"/>
</dbReference>
<dbReference type="OrthoDB" id="9803333at2"/>
<dbReference type="PANTHER" id="PTHR42879:SF2">
    <property type="entry name" value="3-OXOACYL-[ACYL-CARRIER-PROTEIN] REDUCTASE FABG"/>
    <property type="match status" value="1"/>
</dbReference>
<reference evidence="5 6" key="1">
    <citation type="submission" date="2017-04" db="EMBL/GenBank/DDBJ databases">
        <authorList>
            <person name="Afonso C.L."/>
            <person name="Miller P.J."/>
            <person name="Scott M.A."/>
            <person name="Spackman E."/>
            <person name="Goraichik I."/>
            <person name="Dimitrov K.M."/>
            <person name="Suarez D.L."/>
            <person name="Swayne D.E."/>
        </authorList>
    </citation>
    <scope>NUCLEOTIDE SEQUENCE [LARGE SCALE GENOMIC DNA]</scope>
    <source>
        <strain evidence="5 6">DSM 12816</strain>
    </source>
</reference>
<keyword evidence="6" id="KW-1185">Reference proteome</keyword>
<dbReference type="NCBIfam" id="NF005559">
    <property type="entry name" value="PRK07231.1"/>
    <property type="match status" value="1"/>
</dbReference>
<keyword evidence="2" id="KW-0560">Oxidoreductase</keyword>
<dbReference type="PRINTS" id="PR00081">
    <property type="entry name" value="GDHRDH"/>
</dbReference>
<dbReference type="PRINTS" id="PR00080">
    <property type="entry name" value="SDRFAMILY"/>
</dbReference>
<evidence type="ECO:0000313" key="5">
    <source>
        <dbReference type="EMBL" id="SMC55381.1"/>
    </source>
</evidence>
<keyword evidence="3" id="KW-0753">Steroid metabolism</keyword>
<keyword evidence="3" id="KW-0443">Lipid metabolism</keyword>
<dbReference type="InterPro" id="IPR050259">
    <property type="entry name" value="SDR"/>
</dbReference>
<evidence type="ECO:0000256" key="3">
    <source>
        <dbReference type="ARBA" id="ARBA00023221"/>
    </source>
</evidence>
<evidence type="ECO:0000313" key="6">
    <source>
        <dbReference type="Proteomes" id="UP000192790"/>
    </source>
</evidence>
<dbReference type="NCBIfam" id="NF009466">
    <property type="entry name" value="PRK12826.1-2"/>
    <property type="match status" value="1"/>
</dbReference>
<proteinExistence type="inferred from homology"/>
<dbReference type="PROSITE" id="PS00061">
    <property type="entry name" value="ADH_SHORT"/>
    <property type="match status" value="1"/>
</dbReference>
<dbReference type="InterPro" id="IPR036291">
    <property type="entry name" value="NAD(P)-bd_dom_sf"/>
</dbReference>
<dbReference type="InterPro" id="IPR057326">
    <property type="entry name" value="KR_dom"/>
</dbReference>
<dbReference type="NCBIfam" id="NF047420">
    <property type="entry name" value="EF_P_mod_YmfI"/>
    <property type="match status" value="1"/>
</dbReference>
<accession>A0A1W2A4N9</accession>
<dbReference type="EMBL" id="FWXW01000003">
    <property type="protein sequence ID" value="SMC55381.1"/>
    <property type="molecule type" value="Genomic_DNA"/>
</dbReference>
<dbReference type="Proteomes" id="UP000192790">
    <property type="component" value="Unassembled WGS sequence"/>
</dbReference>
<dbReference type="AlphaFoldDB" id="A0A1W2A4N9"/>
<evidence type="ECO:0000256" key="2">
    <source>
        <dbReference type="ARBA" id="ARBA00023002"/>
    </source>
</evidence>
<dbReference type="SUPFAM" id="SSF51735">
    <property type="entry name" value="NAD(P)-binding Rossmann-fold domains"/>
    <property type="match status" value="1"/>
</dbReference>
<protein>
    <submittedName>
        <fullName evidence="5">3-oxoacyl-[acyl-carrier protein] reductase</fullName>
    </submittedName>
</protein>
<dbReference type="GO" id="GO:0008206">
    <property type="term" value="P:bile acid metabolic process"/>
    <property type="evidence" value="ECO:0007669"/>
    <property type="project" value="UniProtKB-ARBA"/>
</dbReference>
<dbReference type="FunFam" id="3.40.50.720:FF:000084">
    <property type="entry name" value="Short-chain dehydrogenase reductase"/>
    <property type="match status" value="1"/>
</dbReference>
<dbReference type="GO" id="GO:0016491">
    <property type="term" value="F:oxidoreductase activity"/>
    <property type="evidence" value="ECO:0007669"/>
    <property type="project" value="UniProtKB-KW"/>
</dbReference>
<dbReference type="Pfam" id="PF13561">
    <property type="entry name" value="adh_short_C2"/>
    <property type="match status" value="1"/>
</dbReference>
<dbReference type="InterPro" id="IPR020904">
    <property type="entry name" value="Sc_DH/Rdtase_CS"/>
</dbReference>
<dbReference type="Gene3D" id="3.40.50.720">
    <property type="entry name" value="NAD(P)-binding Rossmann-like Domain"/>
    <property type="match status" value="1"/>
</dbReference>